<dbReference type="GO" id="GO:0043103">
    <property type="term" value="P:hypoxanthine salvage"/>
    <property type="evidence" value="ECO:0007669"/>
    <property type="project" value="TreeGrafter"/>
</dbReference>
<reference evidence="8 9" key="1">
    <citation type="submission" date="2017-10" db="EMBL/GenBank/DDBJ databases">
        <title>Frigbacter circumglobatus gen. nov. sp. nov., isolated from sediment cultured in situ.</title>
        <authorList>
            <person name="Zhao Z."/>
        </authorList>
    </citation>
    <scope>NUCLEOTIDE SEQUENCE [LARGE SCALE GENOMIC DNA]</scope>
    <source>
        <strain evidence="8 9">ZYL</strain>
    </source>
</reference>
<dbReference type="InterPro" id="IPR001365">
    <property type="entry name" value="A_deaminase_dom"/>
</dbReference>
<evidence type="ECO:0000259" key="7">
    <source>
        <dbReference type="Pfam" id="PF00962"/>
    </source>
</evidence>
<dbReference type="InParanoid" id="A0A2G4YNJ7"/>
<sequence length="335" mass="37190">MIKSIQKWLPYPKIELHNHLDTAISYNALRRLSPSLRLKEYREKFISPYTKDLSECLKCIDHALVLMQTEEALTIAVDDMVDQFAAENILYGEIRFAPLLHTNGGLKPEAIVEVTLKAMHDAAKYYNVHCGLILCTLRHFSEEQSIRTARLVERFAKDGVVALDLAADEAGFPLDNHISAFEKIRTSGLNAIAHSGEGKGAGSVRDSIENLNVTRIGHGVRSVEDMSVVELIKERKIHLEICVTSNIKTNVFPNLADHTINQLKELGVSIGINTDGGTLIGTTMSTEYAVLEQNFGWNIKDFRTANLNALAASFAPAKVKSALAKKIIEAYTDDW</sequence>
<dbReference type="Pfam" id="PF00962">
    <property type="entry name" value="A_deaminase"/>
    <property type="match status" value="1"/>
</dbReference>
<dbReference type="SUPFAM" id="SSF51556">
    <property type="entry name" value="Metallo-dependent hydrolases"/>
    <property type="match status" value="1"/>
</dbReference>
<gene>
    <name evidence="8" type="primary">add</name>
    <name evidence="8" type="ORF">CRD36_16210</name>
</gene>
<keyword evidence="6" id="KW-0862">Zinc</keyword>
<evidence type="ECO:0000256" key="4">
    <source>
        <dbReference type="ARBA" id="ARBA00022723"/>
    </source>
</evidence>
<organism evidence="8 9">
    <name type="scientific">Paremcibacter congregatus</name>
    <dbReference type="NCBI Taxonomy" id="2043170"/>
    <lineage>
        <taxon>Bacteria</taxon>
        <taxon>Pseudomonadati</taxon>
        <taxon>Pseudomonadota</taxon>
        <taxon>Alphaproteobacteria</taxon>
        <taxon>Emcibacterales</taxon>
        <taxon>Emcibacteraceae</taxon>
        <taxon>Paremcibacter</taxon>
    </lineage>
</organism>
<keyword evidence="4" id="KW-0479">Metal-binding</keyword>
<comment type="similarity">
    <text evidence="2">Belongs to the metallo-dependent hydrolases superfamily. Adenosine and AMP deaminases family.</text>
</comment>
<dbReference type="PANTHER" id="PTHR11409">
    <property type="entry name" value="ADENOSINE DEAMINASE"/>
    <property type="match status" value="1"/>
</dbReference>
<accession>A0A2G4YNJ7</accession>
<keyword evidence="9" id="KW-1185">Reference proteome</keyword>
<dbReference type="FunCoup" id="A0A2G4YNJ7">
    <property type="interactions" value="484"/>
</dbReference>
<evidence type="ECO:0000256" key="1">
    <source>
        <dbReference type="ARBA" id="ARBA00001947"/>
    </source>
</evidence>
<keyword evidence="5" id="KW-0378">Hydrolase</keyword>
<dbReference type="GO" id="GO:0006154">
    <property type="term" value="P:adenosine catabolic process"/>
    <property type="evidence" value="ECO:0007669"/>
    <property type="project" value="TreeGrafter"/>
</dbReference>
<comment type="caution">
    <text evidence="8">The sequence shown here is derived from an EMBL/GenBank/DDBJ whole genome shotgun (WGS) entry which is preliminary data.</text>
</comment>
<dbReference type="OrthoDB" id="105475at2"/>
<dbReference type="NCBIfam" id="TIGR01430">
    <property type="entry name" value="aden_deam"/>
    <property type="match status" value="1"/>
</dbReference>
<dbReference type="PANTHER" id="PTHR11409:SF43">
    <property type="entry name" value="ADENOSINE DEAMINASE"/>
    <property type="match status" value="1"/>
</dbReference>
<evidence type="ECO:0000256" key="5">
    <source>
        <dbReference type="ARBA" id="ARBA00022801"/>
    </source>
</evidence>
<evidence type="ECO:0000313" key="9">
    <source>
        <dbReference type="Proteomes" id="UP000229730"/>
    </source>
</evidence>
<feature type="domain" description="Adenosine deaminase" evidence="7">
    <location>
        <begin position="12"/>
        <end position="329"/>
    </location>
</feature>
<dbReference type="AlphaFoldDB" id="A0A2G4YNJ7"/>
<name>A0A2G4YNJ7_9PROT</name>
<dbReference type="GO" id="GO:0046103">
    <property type="term" value="P:inosine biosynthetic process"/>
    <property type="evidence" value="ECO:0007669"/>
    <property type="project" value="TreeGrafter"/>
</dbReference>
<dbReference type="GO" id="GO:0046872">
    <property type="term" value="F:metal ion binding"/>
    <property type="evidence" value="ECO:0007669"/>
    <property type="project" value="UniProtKB-KW"/>
</dbReference>
<dbReference type="Gene3D" id="3.20.20.140">
    <property type="entry name" value="Metal-dependent hydrolases"/>
    <property type="match status" value="1"/>
</dbReference>
<dbReference type="GO" id="GO:0005829">
    <property type="term" value="C:cytosol"/>
    <property type="evidence" value="ECO:0007669"/>
    <property type="project" value="TreeGrafter"/>
</dbReference>
<dbReference type="GO" id="GO:0004000">
    <property type="term" value="F:adenosine deaminase activity"/>
    <property type="evidence" value="ECO:0007669"/>
    <property type="project" value="TreeGrafter"/>
</dbReference>
<dbReference type="EMBL" id="PDEM01000031">
    <property type="protein sequence ID" value="PHZ83892.1"/>
    <property type="molecule type" value="Genomic_DNA"/>
</dbReference>
<protein>
    <recommendedName>
        <fullName evidence="3">adenosine deaminase</fullName>
        <ecNumber evidence="3">3.5.4.4</ecNumber>
    </recommendedName>
</protein>
<dbReference type="RefSeq" id="WP_099474989.1">
    <property type="nucleotide sequence ID" value="NZ_CP041025.1"/>
</dbReference>
<dbReference type="InterPro" id="IPR006330">
    <property type="entry name" value="Ado/ade_deaminase"/>
</dbReference>
<dbReference type="InterPro" id="IPR032466">
    <property type="entry name" value="Metal_Hydrolase"/>
</dbReference>
<dbReference type="Proteomes" id="UP000229730">
    <property type="component" value="Unassembled WGS sequence"/>
</dbReference>
<evidence type="ECO:0000256" key="2">
    <source>
        <dbReference type="ARBA" id="ARBA00006676"/>
    </source>
</evidence>
<dbReference type="EC" id="3.5.4.4" evidence="3"/>
<proteinExistence type="inferred from homology"/>
<comment type="cofactor">
    <cofactor evidence="1">
        <name>Zn(2+)</name>
        <dbReference type="ChEBI" id="CHEBI:29105"/>
    </cofactor>
</comment>
<evidence type="ECO:0000313" key="8">
    <source>
        <dbReference type="EMBL" id="PHZ83892.1"/>
    </source>
</evidence>
<evidence type="ECO:0000256" key="6">
    <source>
        <dbReference type="ARBA" id="ARBA00022833"/>
    </source>
</evidence>
<evidence type="ECO:0000256" key="3">
    <source>
        <dbReference type="ARBA" id="ARBA00012784"/>
    </source>
</evidence>